<dbReference type="EMBL" id="JBFDAA010000023">
    <property type="protein sequence ID" value="KAL1110143.1"/>
    <property type="molecule type" value="Genomic_DNA"/>
</dbReference>
<comment type="caution">
    <text evidence="11">The sequence shown here is derived from an EMBL/GenBank/DDBJ whole genome shotgun (WGS) entry which is preliminary data.</text>
</comment>
<keyword evidence="3" id="KW-0732">Signal</keyword>
<dbReference type="SUPFAM" id="SSF56112">
    <property type="entry name" value="Protein kinase-like (PK-like)"/>
    <property type="match status" value="1"/>
</dbReference>
<evidence type="ECO:0000256" key="4">
    <source>
        <dbReference type="ARBA" id="ARBA00022737"/>
    </source>
</evidence>
<keyword evidence="8" id="KW-0472">Membrane</keyword>
<dbReference type="InterPro" id="IPR050122">
    <property type="entry name" value="RTK"/>
</dbReference>
<evidence type="ECO:0000313" key="12">
    <source>
        <dbReference type="Proteomes" id="UP001558652"/>
    </source>
</evidence>
<evidence type="ECO:0000256" key="2">
    <source>
        <dbReference type="ARBA" id="ARBA00022692"/>
    </source>
</evidence>
<feature type="region of interest" description="Disordered" evidence="9">
    <location>
        <begin position="13"/>
        <end position="35"/>
    </location>
</feature>
<dbReference type="Gene3D" id="1.10.510.10">
    <property type="entry name" value="Transferase(Phosphotransferase) domain 1"/>
    <property type="match status" value="1"/>
</dbReference>
<evidence type="ECO:0000256" key="7">
    <source>
        <dbReference type="ARBA" id="ARBA00022989"/>
    </source>
</evidence>
<evidence type="ECO:0000256" key="6">
    <source>
        <dbReference type="ARBA" id="ARBA00022840"/>
    </source>
</evidence>
<evidence type="ECO:0000256" key="9">
    <source>
        <dbReference type="SAM" id="MobiDB-lite"/>
    </source>
</evidence>
<dbReference type="AlphaFoldDB" id="A0ABD0Y7W0"/>
<name>A0ABD0Y7W0_9HEMI</name>
<evidence type="ECO:0000259" key="10">
    <source>
        <dbReference type="Pfam" id="PF07714"/>
    </source>
</evidence>
<feature type="region of interest" description="Disordered" evidence="9">
    <location>
        <begin position="128"/>
        <end position="167"/>
    </location>
</feature>
<keyword evidence="2" id="KW-0812">Transmembrane</keyword>
<evidence type="ECO:0000256" key="8">
    <source>
        <dbReference type="ARBA" id="ARBA00023136"/>
    </source>
</evidence>
<dbReference type="InterPro" id="IPR001245">
    <property type="entry name" value="Ser-Thr/Tyr_kinase_cat_dom"/>
</dbReference>
<evidence type="ECO:0000256" key="1">
    <source>
        <dbReference type="ARBA" id="ARBA00004479"/>
    </source>
</evidence>
<proteinExistence type="predicted"/>
<sequence>MELMANGDLKSYLRSHRPDSTENPHTPPPPLKGLSNDQVLRYVMDGGIIDRPDNCPDKLYHVMRLCWQQKPASRPTFLELVSLLHQDVGSDFQAVSFYDSEEGVELRGVLGSEDTPLSITRDIEDFSLSDDEDYKQPRSSNSSKVSNGSTTPNGYVIPQQAVKTTKC</sequence>
<dbReference type="GO" id="GO:0005524">
    <property type="term" value="F:ATP binding"/>
    <property type="evidence" value="ECO:0007669"/>
    <property type="project" value="UniProtKB-KW"/>
</dbReference>
<dbReference type="InterPro" id="IPR011009">
    <property type="entry name" value="Kinase-like_dom_sf"/>
</dbReference>
<comment type="subcellular location">
    <subcellularLocation>
        <location evidence="1">Membrane</location>
        <topology evidence="1">Single-pass type I membrane protein</topology>
    </subcellularLocation>
</comment>
<dbReference type="Proteomes" id="UP001558652">
    <property type="component" value="Unassembled WGS sequence"/>
</dbReference>
<keyword evidence="7" id="KW-1133">Transmembrane helix</keyword>
<keyword evidence="12" id="KW-1185">Reference proteome</keyword>
<organism evidence="11 12">
    <name type="scientific">Ranatra chinensis</name>
    <dbReference type="NCBI Taxonomy" id="642074"/>
    <lineage>
        <taxon>Eukaryota</taxon>
        <taxon>Metazoa</taxon>
        <taxon>Ecdysozoa</taxon>
        <taxon>Arthropoda</taxon>
        <taxon>Hexapoda</taxon>
        <taxon>Insecta</taxon>
        <taxon>Pterygota</taxon>
        <taxon>Neoptera</taxon>
        <taxon>Paraneoptera</taxon>
        <taxon>Hemiptera</taxon>
        <taxon>Heteroptera</taxon>
        <taxon>Panheteroptera</taxon>
        <taxon>Nepomorpha</taxon>
        <taxon>Nepidae</taxon>
        <taxon>Ranatrinae</taxon>
        <taxon>Ranatra</taxon>
    </lineage>
</organism>
<evidence type="ECO:0000256" key="5">
    <source>
        <dbReference type="ARBA" id="ARBA00022741"/>
    </source>
</evidence>
<keyword evidence="5" id="KW-0547">Nucleotide-binding</keyword>
<dbReference type="Pfam" id="PF07714">
    <property type="entry name" value="PK_Tyr_Ser-Thr"/>
    <property type="match status" value="1"/>
</dbReference>
<protein>
    <recommendedName>
        <fullName evidence="10">Serine-threonine/tyrosine-protein kinase catalytic domain-containing protein</fullName>
    </recommendedName>
</protein>
<reference evidence="11 12" key="1">
    <citation type="submission" date="2024-07" db="EMBL/GenBank/DDBJ databases">
        <title>Chromosome-level genome assembly of the water stick insect Ranatra chinensis (Heteroptera: Nepidae).</title>
        <authorList>
            <person name="Liu X."/>
        </authorList>
    </citation>
    <scope>NUCLEOTIDE SEQUENCE [LARGE SCALE GENOMIC DNA]</scope>
    <source>
        <strain evidence="11">Cailab_2021Rc</strain>
        <tissue evidence="11">Muscle</tissue>
    </source>
</reference>
<evidence type="ECO:0000313" key="11">
    <source>
        <dbReference type="EMBL" id="KAL1110143.1"/>
    </source>
</evidence>
<keyword evidence="4" id="KW-0677">Repeat</keyword>
<feature type="domain" description="Serine-threonine/tyrosine-protein kinase catalytic" evidence="10">
    <location>
        <begin position="29"/>
        <end position="83"/>
    </location>
</feature>
<feature type="compositionally biased region" description="Low complexity" evidence="9">
    <location>
        <begin position="139"/>
        <end position="149"/>
    </location>
</feature>
<gene>
    <name evidence="11" type="ORF">AAG570_008220</name>
</gene>
<dbReference type="PANTHER" id="PTHR24416">
    <property type="entry name" value="TYROSINE-PROTEIN KINASE RECEPTOR"/>
    <property type="match status" value="1"/>
</dbReference>
<dbReference type="GO" id="GO:0016020">
    <property type="term" value="C:membrane"/>
    <property type="evidence" value="ECO:0007669"/>
    <property type="project" value="UniProtKB-SubCell"/>
</dbReference>
<dbReference type="PANTHER" id="PTHR24416:SF525">
    <property type="entry name" value="INSULIN-LIKE RECEPTOR"/>
    <property type="match status" value="1"/>
</dbReference>
<accession>A0ABD0Y7W0</accession>
<keyword evidence="6" id="KW-0067">ATP-binding</keyword>
<evidence type="ECO:0000256" key="3">
    <source>
        <dbReference type="ARBA" id="ARBA00022729"/>
    </source>
</evidence>